<organism evidence="5 6">
    <name type="scientific">Paraglomus occultum</name>
    <dbReference type="NCBI Taxonomy" id="144539"/>
    <lineage>
        <taxon>Eukaryota</taxon>
        <taxon>Fungi</taxon>
        <taxon>Fungi incertae sedis</taxon>
        <taxon>Mucoromycota</taxon>
        <taxon>Glomeromycotina</taxon>
        <taxon>Glomeromycetes</taxon>
        <taxon>Paraglomerales</taxon>
        <taxon>Paraglomeraceae</taxon>
        <taxon>Paraglomus</taxon>
    </lineage>
</organism>
<feature type="domain" description="D-isomer specific 2-hydroxyacid dehydrogenase catalytic" evidence="3">
    <location>
        <begin position="9"/>
        <end position="295"/>
    </location>
</feature>
<dbReference type="PANTHER" id="PTHR10996:SF277">
    <property type="entry name" value="GLYOXYLATE REDUCTASE_HYDROXYPYRUVATE REDUCTASE"/>
    <property type="match status" value="1"/>
</dbReference>
<dbReference type="Proteomes" id="UP000789572">
    <property type="component" value="Unassembled WGS sequence"/>
</dbReference>
<dbReference type="PANTHER" id="PTHR10996">
    <property type="entry name" value="2-HYDROXYACID DEHYDROGENASE-RELATED"/>
    <property type="match status" value="1"/>
</dbReference>
<dbReference type="Pfam" id="PF00389">
    <property type="entry name" value="2-Hacid_dh"/>
    <property type="match status" value="1"/>
</dbReference>
<dbReference type="Pfam" id="PF02826">
    <property type="entry name" value="2-Hacid_dh_C"/>
    <property type="match status" value="2"/>
</dbReference>
<dbReference type="GO" id="GO:0005829">
    <property type="term" value="C:cytosol"/>
    <property type="evidence" value="ECO:0007669"/>
    <property type="project" value="TreeGrafter"/>
</dbReference>
<evidence type="ECO:0000256" key="1">
    <source>
        <dbReference type="ARBA" id="ARBA00023002"/>
    </source>
</evidence>
<protein>
    <submittedName>
        <fullName evidence="5">11165_t:CDS:1</fullName>
    </submittedName>
</protein>
<keyword evidence="1 2" id="KW-0560">Oxidoreductase</keyword>
<dbReference type="AlphaFoldDB" id="A0A9N9B3M7"/>
<feature type="domain" description="D-isomer specific 2-hydroxyacid dehydrogenase NAD-binding" evidence="4">
    <location>
        <begin position="174"/>
        <end position="264"/>
    </location>
</feature>
<evidence type="ECO:0000259" key="3">
    <source>
        <dbReference type="Pfam" id="PF00389"/>
    </source>
</evidence>
<dbReference type="InterPro" id="IPR036291">
    <property type="entry name" value="NAD(P)-bd_dom_sf"/>
</dbReference>
<dbReference type="InterPro" id="IPR029753">
    <property type="entry name" value="D-isomer_DH_CS"/>
</dbReference>
<sequence length="298" mass="32596">MSVQIKPRILLTKTLSEDAQKRIESFDDIELIHWKDSSVIPRVDGLICTVTNKIDEEVIETAGDQLKVVSTMSAGYDHISIPALKSRSIPLGHTPDVFTDAVADLAVLLVLAAARRLREGISAVYNGDWKLWCPTRLLGCQLTDKTIGIIGLGRIGLATAKRLKPFLGSSGRIIYAEADVVIISCFLTEETRGMFDYEVFKKMKNSVILVNVARGSVINQPDLVRALSENRLGAVALDVTTPEPLSPDDPLLKFENVTVMPHIGYATAEAKAAQGNIVIDNLLAGIKGEKLPYRVEFD</sequence>
<dbReference type="SUPFAM" id="SSF52283">
    <property type="entry name" value="Formate/glycerate dehydrogenase catalytic domain-like"/>
    <property type="match status" value="1"/>
</dbReference>
<gene>
    <name evidence="5" type="ORF">POCULU_LOCUS4986</name>
</gene>
<dbReference type="GO" id="GO:0016618">
    <property type="term" value="F:hydroxypyruvate reductase [NAD(P)H] activity"/>
    <property type="evidence" value="ECO:0007669"/>
    <property type="project" value="TreeGrafter"/>
</dbReference>
<dbReference type="EMBL" id="CAJVPJ010000704">
    <property type="protein sequence ID" value="CAG8550349.1"/>
    <property type="molecule type" value="Genomic_DNA"/>
</dbReference>
<dbReference type="PROSITE" id="PS00671">
    <property type="entry name" value="D_2_HYDROXYACID_DH_3"/>
    <property type="match status" value="1"/>
</dbReference>
<dbReference type="GO" id="GO:0030267">
    <property type="term" value="F:glyoxylate reductase (NADPH) activity"/>
    <property type="evidence" value="ECO:0007669"/>
    <property type="project" value="TreeGrafter"/>
</dbReference>
<comment type="similarity">
    <text evidence="2">Belongs to the D-isomer specific 2-hydroxyacid dehydrogenase family.</text>
</comment>
<comment type="caution">
    <text evidence="5">The sequence shown here is derived from an EMBL/GenBank/DDBJ whole genome shotgun (WGS) entry which is preliminary data.</text>
</comment>
<dbReference type="OrthoDB" id="9991913at2759"/>
<name>A0A9N9B3M7_9GLOM</name>
<accession>A0A9N9B3M7</accession>
<dbReference type="GO" id="GO:0051287">
    <property type="term" value="F:NAD binding"/>
    <property type="evidence" value="ECO:0007669"/>
    <property type="project" value="InterPro"/>
</dbReference>
<evidence type="ECO:0000256" key="2">
    <source>
        <dbReference type="RuleBase" id="RU003719"/>
    </source>
</evidence>
<dbReference type="Gene3D" id="3.40.50.720">
    <property type="entry name" value="NAD(P)-binding Rossmann-like Domain"/>
    <property type="match status" value="4"/>
</dbReference>
<dbReference type="InterPro" id="IPR050223">
    <property type="entry name" value="D-isomer_2-hydroxyacid_DH"/>
</dbReference>
<evidence type="ECO:0000313" key="5">
    <source>
        <dbReference type="EMBL" id="CAG8550349.1"/>
    </source>
</evidence>
<keyword evidence="6" id="KW-1185">Reference proteome</keyword>
<dbReference type="SUPFAM" id="SSF51735">
    <property type="entry name" value="NAD(P)-binding Rossmann-fold domains"/>
    <property type="match status" value="1"/>
</dbReference>
<dbReference type="InterPro" id="IPR006139">
    <property type="entry name" value="D-isomer_2_OHA_DH_cat_dom"/>
</dbReference>
<dbReference type="InterPro" id="IPR006140">
    <property type="entry name" value="D-isomer_DH_NAD-bd"/>
</dbReference>
<evidence type="ECO:0000259" key="4">
    <source>
        <dbReference type="Pfam" id="PF02826"/>
    </source>
</evidence>
<feature type="domain" description="D-isomer specific 2-hydroxyacid dehydrogenase NAD-binding" evidence="4">
    <location>
        <begin position="108"/>
        <end position="166"/>
    </location>
</feature>
<evidence type="ECO:0000313" key="6">
    <source>
        <dbReference type="Proteomes" id="UP000789572"/>
    </source>
</evidence>
<reference evidence="5" key="1">
    <citation type="submission" date="2021-06" db="EMBL/GenBank/DDBJ databases">
        <authorList>
            <person name="Kallberg Y."/>
            <person name="Tangrot J."/>
            <person name="Rosling A."/>
        </authorList>
    </citation>
    <scope>NUCLEOTIDE SEQUENCE</scope>
    <source>
        <strain evidence="5">IA702</strain>
    </source>
</reference>
<proteinExistence type="inferred from homology"/>